<evidence type="ECO:0000313" key="6">
    <source>
        <dbReference type="Proteomes" id="UP001501294"/>
    </source>
</evidence>
<dbReference type="InterPro" id="IPR052155">
    <property type="entry name" value="Biofilm_reg_signaling"/>
</dbReference>
<feature type="domain" description="PAS" evidence="1">
    <location>
        <begin position="186"/>
        <end position="237"/>
    </location>
</feature>
<accession>A0ABP8I126</accession>
<dbReference type="Gene3D" id="3.20.20.450">
    <property type="entry name" value="EAL domain"/>
    <property type="match status" value="1"/>
</dbReference>
<dbReference type="PROSITE" id="PS50113">
    <property type="entry name" value="PAC"/>
    <property type="match status" value="2"/>
</dbReference>
<evidence type="ECO:0000259" key="3">
    <source>
        <dbReference type="PROSITE" id="PS50883"/>
    </source>
</evidence>
<dbReference type="SUPFAM" id="SSF141868">
    <property type="entry name" value="EAL domain-like"/>
    <property type="match status" value="1"/>
</dbReference>
<evidence type="ECO:0008006" key="7">
    <source>
        <dbReference type="Google" id="ProtNLM"/>
    </source>
</evidence>
<dbReference type="InterPro" id="IPR000160">
    <property type="entry name" value="GGDEF_dom"/>
</dbReference>
<dbReference type="InterPro" id="IPR013767">
    <property type="entry name" value="PAS_fold"/>
</dbReference>
<dbReference type="PROSITE" id="PS50883">
    <property type="entry name" value="EAL"/>
    <property type="match status" value="1"/>
</dbReference>
<dbReference type="SMART" id="SM00267">
    <property type="entry name" value="GGDEF"/>
    <property type="match status" value="1"/>
</dbReference>
<feature type="domain" description="EAL" evidence="3">
    <location>
        <begin position="735"/>
        <end position="995"/>
    </location>
</feature>
<keyword evidence="6" id="KW-1185">Reference proteome</keyword>
<evidence type="ECO:0000259" key="1">
    <source>
        <dbReference type="PROSITE" id="PS50112"/>
    </source>
</evidence>
<feature type="domain" description="PAS" evidence="1">
    <location>
        <begin position="306"/>
        <end position="378"/>
    </location>
</feature>
<dbReference type="RefSeq" id="WP_223577995.1">
    <property type="nucleotide sequence ID" value="NZ_BAABFU010000002.1"/>
</dbReference>
<dbReference type="InterPro" id="IPR013655">
    <property type="entry name" value="PAS_fold_3"/>
</dbReference>
<dbReference type="SMART" id="SM00065">
    <property type="entry name" value="GAF"/>
    <property type="match status" value="1"/>
</dbReference>
<dbReference type="InterPro" id="IPR043128">
    <property type="entry name" value="Rev_trsase/Diguanyl_cyclase"/>
</dbReference>
<gene>
    <name evidence="5" type="ORF">GCM10023150_13090</name>
</gene>
<evidence type="ECO:0000313" key="5">
    <source>
        <dbReference type="EMBL" id="GAA4349048.1"/>
    </source>
</evidence>
<proteinExistence type="predicted"/>
<dbReference type="SUPFAM" id="SSF55073">
    <property type="entry name" value="Nucleotide cyclase"/>
    <property type="match status" value="1"/>
</dbReference>
<dbReference type="Gene3D" id="3.30.70.270">
    <property type="match status" value="1"/>
</dbReference>
<dbReference type="SMART" id="SM00052">
    <property type="entry name" value="EAL"/>
    <property type="match status" value="1"/>
</dbReference>
<feature type="domain" description="PAC" evidence="2">
    <location>
        <begin position="512"/>
        <end position="563"/>
    </location>
</feature>
<dbReference type="Pfam" id="PF00990">
    <property type="entry name" value="GGDEF"/>
    <property type="match status" value="1"/>
</dbReference>
<dbReference type="PANTHER" id="PTHR44757:SF2">
    <property type="entry name" value="BIOFILM ARCHITECTURE MAINTENANCE PROTEIN MBAA"/>
    <property type="match status" value="1"/>
</dbReference>
<dbReference type="PANTHER" id="PTHR44757">
    <property type="entry name" value="DIGUANYLATE CYCLASE DGCP"/>
    <property type="match status" value="1"/>
</dbReference>
<dbReference type="CDD" id="cd01948">
    <property type="entry name" value="EAL"/>
    <property type="match status" value="1"/>
</dbReference>
<reference evidence="6" key="1">
    <citation type="journal article" date="2019" name="Int. J. Syst. Evol. Microbiol.">
        <title>The Global Catalogue of Microorganisms (GCM) 10K type strain sequencing project: providing services to taxonomists for standard genome sequencing and annotation.</title>
        <authorList>
            <consortium name="The Broad Institute Genomics Platform"/>
            <consortium name="The Broad Institute Genome Sequencing Center for Infectious Disease"/>
            <person name="Wu L."/>
            <person name="Ma J."/>
        </authorList>
    </citation>
    <scope>NUCLEOTIDE SEQUENCE [LARGE SCALE GENOMIC DNA]</scope>
    <source>
        <strain evidence="6">JCM 17727</strain>
    </source>
</reference>
<feature type="domain" description="GGDEF" evidence="4">
    <location>
        <begin position="595"/>
        <end position="726"/>
    </location>
</feature>
<dbReference type="Pfam" id="PF00989">
    <property type="entry name" value="PAS"/>
    <property type="match status" value="1"/>
</dbReference>
<organism evidence="5 6">
    <name type="scientific">Kangiella taiwanensis</name>
    <dbReference type="NCBI Taxonomy" id="1079179"/>
    <lineage>
        <taxon>Bacteria</taxon>
        <taxon>Pseudomonadati</taxon>
        <taxon>Pseudomonadota</taxon>
        <taxon>Gammaproteobacteria</taxon>
        <taxon>Kangiellales</taxon>
        <taxon>Kangiellaceae</taxon>
        <taxon>Kangiella</taxon>
    </lineage>
</organism>
<dbReference type="InterPro" id="IPR035919">
    <property type="entry name" value="EAL_sf"/>
</dbReference>
<evidence type="ECO:0000259" key="4">
    <source>
        <dbReference type="PROSITE" id="PS50887"/>
    </source>
</evidence>
<dbReference type="EMBL" id="BAABFU010000002">
    <property type="protein sequence ID" value="GAA4349048.1"/>
    <property type="molecule type" value="Genomic_DNA"/>
</dbReference>
<dbReference type="SMART" id="SM00091">
    <property type="entry name" value="PAS"/>
    <property type="match status" value="3"/>
</dbReference>
<dbReference type="InterPro" id="IPR035965">
    <property type="entry name" value="PAS-like_dom_sf"/>
</dbReference>
<dbReference type="NCBIfam" id="TIGR00254">
    <property type="entry name" value="GGDEF"/>
    <property type="match status" value="1"/>
</dbReference>
<dbReference type="Gene3D" id="3.30.450.40">
    <property type="match status" value="1"/>
</dbReference>
<feature type="domain" description="PAC" evidence="2">
    <location>
        <begin position="383"/>
        <end position="436"/>
    </location>
</feature>
<dbReference type="Pfam" id="PF00563">
    <property type="entry name" value="EAL"/>
    <property type="match status" value="1"/>
</dbReference>
<dbReference type="SUPFAM" id="SSF55785">
    <property type="entry name" value="PYP-like sensor domain (PAS domain)"/>
    <property type="match status" value="3"/>
</dbReference>
<dbReference type="NCBIfam" id="TIGR00229">
    <property type="entry name" value="sensory_box"/>
    <property type="match status" value="2"/>
</dbReference>
<dbReference type="Gene3D" id="3.30.450.20">
    <property type="entry name" value="PAS domain"/>
    <property type="match status" value="3"/>
</dbReference>
<dbReference type="SUPFAM" id="SSF55781">
    <property type="entry name" value="GAF domain-like"/>
    <property type="match status" value="1"/>
</dbReference>
<dbReference type="InterPro" id="IPR003018">
    <property type="entry name" value="GAF"/>
</dbReference>
<name>A0ABP8I126_9GAMM</name>
<feature type="domain" description="PAS" evidence="1">
    <location>
        <begin position="437"/>
        <end position="507"/>
    </location>
</feature>
<dbReference type="InterPro" id="IPR000700">
    <property type="entry name" value="PAS-assoc_C"/>
</dbReference>
<dbReference type="Pfam" id="PF08447">
    <property type="entry name" value="PAS_3"/>
    <property type="match status" value="2"/>
</dbReference>
<dbReference type="PROSITE" id="PS50112">
    <property type="entry name" value="PAS"/>
    <property type="match status" value="3"/>
</dbReference>
<protein>
    <recommendedName>
        <fullName evidence="7">Diguanylate cyclase</fullName>
    </recommendedName>
</protein>
<dbReference type="InterPro" id="IPR001633">
    <property type="entry name" value="EAL_dom"/>
</dbReference>
<dbReference type="Proteomes" id="UP001501294">
    <property type="component" value="Unassembled WGS sequence"/>
</dbReference>
<dbReference type="InterPro" id="IPR029787">
    <property type="entry name" value="Nucleotide_cyclase"/>
</dbReference>
<dbReference type="InterPro" id="IPR001610">
    <property type="entry name" value="PAC"/>
</dbReference>
<evidence type="ECO:0000259" key="2">
    <source>
        <dbReference type="PROSITE" id="PS50113"/>
    </source>
</evidence>
<sequence length="1003" mass="113502">MEKDKRITHHQELLLEVSRDLLNSDSVQQTADIIVKALYSSIKSFDCAFFRFEPAHNQLICISYASNDSKQSFKLKPIMIGAGVVGHAAMNQESILVAHSSDCDYWLQYLDNTCSELTVPVVYNKQLIGVIDLEDERQGYFSTSHQSLVEAVADLVSAHLSTQIQTEKLQGQFSQLQHHSQGINEKESQQRLILDNIVDPVFVLDGACKIIDMNDSASLLLGASKNELTGQKIQLYETAADGSNTLPFYKKTSFQSPTILNVVYTSVSGIPKEYELAINKQSDNRFITSARETQYREDSFLELKSSREFLREVLKTTPDIVYSFDLERDQFVLGQRRLSKMLGYPERHFSGWKDILSLVHPDDLPSLLERGENILNSSKGDVVFSEARLKHKTGKYLYLQNYAVVFRRADDGTPISEIGTVRNITERRELKKEIRRRDHYYKSLVENAFDGIALYNAKGFLNFASVSAQKLLEYEENEILGKSGLEFIHPDDLPIARSAWERVMSSPGNVVRIPEYRILKKSGSPVWVENTLVNLSQDRHVQGVVSNFRDISLRKLSEMSLHRLSNFDQLTELPNRNSLVRYLEQTLSVKNYNFKSLSLIYFDIVKLHLVNNAHGNTVGDEVIKQVSNTLGSYSDAFAFLSRAGDDEFAAIVLDTDNLSITKTIEKIMSSYNNMTSVMGHEVKINLRAGIVSYPQDANNAEELLVLAENTVKQLKRGTEPFSFYHQSETVNAKERFKIEKDIIHAIALDQFTLAYQPVLSPYTGKIHYFEALLRWKHPELGYIPPDKIINIAEESNLIHSLTDWVLESAIKQVKSWKEHGYYLKVAINISPKDFLRDNLVSTLQSLQNKYDVSSQHIGIEVTESAAMIDTGKSKAILTELKNMGITTALDDFGTGYSSISLLANLPVAKVKIDKSFVDSLGKEEPSHENGVDNNVIVENILRLAKSFNLTSVVEGVETMEQIKLLMSYGCDYVQGYLYSKPLFPNELLKYLETHKANQISEQA</sequence>
<dbReference type="InterPro" id="IPR000014">
    <property type="entry name" value="PAS"/>
</dbReference>
<dbReference type="Pfam" id="PF13185">
    <property type="entry name" value="GAF_2"/>
    <property type="match status" value="1"/>
</dbReference>
<comment type="caution">
    <text evidence="5">The sequence shown here is derived from an EMBL/GenBank/DDBJ whole genome shotgun (WGS) entry which is preliminary data.</text>
</comment>
<dbReference type="CDD" id="cd00130">
    <property type="entry name" value="PAS"/>
    <property type="match status" value="3"/>
</dbReference>
<dbReference type="CDD" id="cd01949">
    <property type="entry name" value="GGDEF"/>
    <property type="match status" value="1"/>
</dbReference>
<dbReference type="PROSITE" id="PS50887">
    <property type="entry name" value="GGDEF"/>
    <property type="match status" value="1"/>
</dbReference>
<dbReference type="SMART" id="SM00086">
    <property type="entry name" value="PAC"/>
    <property type="match status" value="2"/>
</dbReference>
<dbReference type="InterPro" id="IPR029016">
    <property type="entry name" value="GAF-like_dom_sf"/>
</dbReference>